<organism evidence="5 6">
    <name type="scientific">Choiromyces venosus 120613-1</name>
    <dbReference type="NCBI Taxonomy" id="1336337"/>
    <lineage>
        <taxon>Eukaryota</taxon>
        <taxon>Fungi</taxon>
        <taxon>Dikarya</taxon>
        <taxon>Ascomycota</taxon>
        <taxon>Pezizomycotina</taxon>
        <taxon>Pezizomycetes</taxon>
        <taxon>Pezizales</taxon>
        <taxon>Tuberaceae</taxon>
        <taxon>Choiromyces</taxon>
    </lineage>
</organism>
<evidence type="ECO:0000256" key="3">
    <source>
        <dbReference type="PROSITE-ProRule" id="PRU00169"/>
    </source>
</evidence>
<proteinExistence type="predicted"/>
<reference evidence="5 6" key="1">
    <citation type="journal article" date="2018" name="Nat. Ecol. Evol.">
        <title>Pezizomycetes genomes reveal the molecular basis of ectomycorrhizal truffle lifestyle.</title>
        <authorList>
            <person name="Murat C."/>
            <person name="Payen T."/>
            <person name="Noel B."/>
            <person name="Kuo A."/>
            <person name="Morin E."/>
            <person name="Chen J."/>
            <person name="Kohler A."/>
            <person name="Krizsan K."/>
            <person name="Balestrini R."/>
            <person name="Da Silva C."/>
            <person name="Montanini B."/>
            <person name="Hainaut M."/>
            <person name="Levati E."/>
            <person name="Barry K.W."/>
            <person name="Belfiori B."/>
            <person name="Cichocki N."/>
            <person name="Clum A."/>
            <person name="Dockter R.B."/>
            <person name="Fauchery L."/>
            <person name="Guy J."/>
            <person name="Iotti M."/>
            <person name="Le Tacon F."/>
            <person name="Lindquist E.A."/>
            <person name="Lipzen A."/>
            <person name="Malagnac F."/>
            <person name="Mello A."/>
            <person name="Molinier V."/>
            <person name="Miyauchi S."/>
            <person name="Poulain J."/>
            <person name="Riccioni C."/>
            <person name="Rubini A."/>
            <person name="Sitrit Y."/>
            <person name="Splivallo R."/>
            <person name="Traeger S."/>
            <person name="Wang M."/>
            <person name="Zifcakova L."/>
            <person name="Wipf D."/>
            <person name="Zambonelli A."/>
            <person name="Paolocci F."/>
            <person name="Nowrousian M."/>
            <person name="Ottonello S."/>
            <person name="Baldrian P."/>
            <person name="Spatafora J.W."/>
            <person name="Henrissat B."/>
            <person name="Nagy L.G."/>
            <person name="Aury J.M."/>
            <person name="Wincker P."/>
            <person name="Grigoriev I.V."/>
            <person name="Bonfante P."/>
            <person name="Martin F.M."/>
        </authorList>
    </citation>
    <scope>NUCLEOTIDE SEQUENCE [LARGE SCALE GENOMIC DNA]</scope>
    <source>
        <strain evidence="5 6">120613-1</strain>
    </source>
</reference>
<dbReference type="EMBL" id="ML120425">
    <property type="protein sequence ID" value="RPA95525.1"/>
    <property type="molecule type" value="Genomic_DNA"/>
</dbReference>
<evidence type="ECO:0000256" key="1">
    <source>
        <dbReference type="ARBA" id="ARBA00022553"/>
    </source>
</evidence>
<dbReference type="SUPFAM" id="SSF52172">
    <property type="entry name" value="CheY-like"/>
    <property type="match status" value="1"/>
</dbReference>
<keyword evidence="6" id="KW-1185">Reference proteome</keyword>
<dbReference type="CDD" id="cd17546">
    <property type="entry name" value="REC_hyHK_CKI1_RcsC-like"/>
    <property type="match status" value="1"/>
</dbReference>
<dbReference type="PROSITE" id="PS50110">
    <property type="entry name" value="RESPONSE_REGULATORY"/>
    <property type="match status" value="1"/>
</dbReference>
<gene>
    <name evidence="5" type="ORF">L873DRAFT_1812851</name>
</gene>
<evidence type="ECO:0000259" key="4">
    <source>
        <dbReference type="PROSITE" id="PS50110"/>
    </source>
</evidence>
<dbReference type="Pfam" id="PF00072">
    <property type="entry name" value="Response_reg"/>
    <property type="match status" value="1"/>
</dbReference>
<dbReference type="PANTHER" id="PTHR45339:SF1">
    <property type="entry name" value="HYBRID SIGNAL TRANSDUCTION HISTIDINE KINASE J"/>
    <property type="match status" value="1"/>
</dbReference>
<evidence type="ECO:0000313" key="5">
    <source>
        <dbReference type="EMBL" id="RPA95525.1"/>
    </source>
</evidence>
<dbReference type="GO" id="GO:0000160">
    <property type="term" value="P:phosphorelay signal transduction system"/>
    <property type="evidence" value="ECO:0007669"/>
    <property type="project" value="UniProtKB-KW"/>
</dbReference>
<evidence type="ECO:0000256" key="2">
    <source>
        <dbReference type="ARBA" id="ARBA00023012"/>
    </source>
</evidence>
<dbReference type="InterPro" id="IPR011006">
    <property type="entry name" value="CheY-like_superfamily"/>
</dbReference>
<dbReference type="SMART" id="SM00448">
    <property type="entry name" value="REC"/>
    <property type="match status" value="1"/>
</dbReference>
<dbReference type="OrthoDB" id="60033at2759"/>
<protein>
    <submittedName>
        <fullName evidence="5">CheY-like protein</fullName>
    </submittedName>
</protein>
<dbReference type="AlphaFoldDB" id="A0A3N4JBB7"/>
<dbReference type="PANTHER" id="PTHR45339">
    <property type="entry name" value="HYBRID SIGNAL TRANSDUCTION HISTIDINE KINASE J"/>
    <property type="match status" value="1"/>
</dbReference>
<feature type="domain" description="Response regulatory" evidence="4">
    <location>
        <begin position="66"/>
        <end position="188"/>
    </location>
</feature>
<dbReference type="STRING" id="1336337.A0A3N4JBB7"/>
<feature type="modified residue" description="4-aspartylphosphate" evidence="3">
    <location>
        <position position="116"/>
    </location>
</feature>
<keyword evidence="2" id="KW-0902">Two-component regulatory system</keyword>
<evidence type="ECO:0000313" key="6">
    <source>
        <dbReference type="Proteomes" id="UP000276215"/>
    </source>
</evidence>
<dbReference type="Proteomes" id="UP000276215">
    <property type="component" value="Unassembled WGS sequence"/>
</dbReference>
<dbReference type="InterPro" id="IPR001789">
    <property type="entry name" value="Sig_transdc_resp-reg_receiver"/>
</dbReference>
<accession>A0A3N4JBB7</accession>
<name>A0A3N4JBB7_9PEZI</name>
<dbReference type="Gene3D" id="3.40.50.2300">
    <property type="match status" value="1"/>
</dbReference>
<sequence>MISCASTLDSGTTFHLTIPCERPLPSSKITLPRRTDTLSDMFGIVLRTKDLVPLASPQPVQISGTDILIVEDNWSHQVATKKRLERMGCDVEVAVNGQNAINMMRRGIPVDIVFMDLQMPLLDGFETTAIIRAARDPLLEGYKNVPIVAVMAIEMAWDRDRAKETGMNNFTLKPVDNGRLRSLIVRFLTVGSGGGGGFVEEYDDAGATFSPRGDR</sequence>
<keyword evidence="1 3" id="KW-0597">Phosphoprotein</keyword>